<protein>
    <submittedName>
        <fullName evidence="5">Uncharacterized protein</fullName>
    </submittedName>
</protein>
<name>A0A6A6KX04_HEVBR</name>
<dbReference type="PANTHER" id="PTHR36766">
    <property type="entry name" value="PLANT BROAD-SPECTRUM MILDEW RESISTANCE PROTEIN RPW8"/>
    <property type="match status" value="1"/>
</dbReference>
<evidence type="ECO:0000313" key="5">
    <source>
        <dbReference type="EMBL" id="KAF2293542.1"/>
    </source>
</evidence>
<dbReference type="InterPro" id="IPR002182">
    <property type="entry name" value="NB-ARC"/>
</dbReference>
<dbReference type="Pfam" id="PF00931">
    <property type="entry name" value="NB-ARC"/>
    <property type="match status" value="1"/>
</dbReference>
<dbReference type="Gene3D" id="3.40.50.300">
    <property type="entry name" value="P-loop containing nucleotide triphosphate hydrolases"/>
    <property type="match status" value="1"/>
</dbReference>
<keyword evidence="6" id="KW-1185">Reference proteome</keyword>
<dbReference type="EMBL" id="JAAGAX010000013">
    <property type="protein sequence ID" value="KAF2293542.1"/>
    <property type="molecule type" value="Genomic_DNA"/>
</dbReference>
<dbReference type="GO" id="GO:0043531">
    <property type="term" value="F:ADP binding"/>
    <property type="evidence" value="ECO:0007669"/>
    <property type="project" value="InterPro"/>
</dbReference>
<evidence type="ECO:0000259" key="3">
    <source>
        <dbReference type="Pfam" id="PF00931"/>
    </source>
</evidence>
<dbReference type="InterPro" id="IPR027417">
    <property type="entry name" value="P-loop_NTPase"/>
</dbReference>
<reference evidence="5 6" key="1">
    <citation type="journal article" date="2020" name="Mol. Plant">
        <title>The Chromosome-Based Rubber Tree Genome Provides New Insights into Spurge Genome Evolution and Rubber Biosynthesis.</title>
        <authorList>
            <person name="Liu J."/>
            <person name="Shi C."/>
            <person name="Shi C.C."/>
            <person name="Li W."/>
            <person name="Zhang Q.J."/>
            <person name="Zhang Y."/>
            <person name="Li K."/>
            <person name="Lu H.F."/>
            <person name="Shi C."/>
            <person name="Zhu S.T."/>
            <person name="Xiao Z.Y."/>
            <person name="Nan H."/>
            <person name="Yue Y."/>
            <person name="Zhu X.G."/>
            <person name="Wu Y."/>
            <person name="Hong X.N."/>
            <person name="Fan G.Y."/>
            <person name="Tong Y."/>
            <person name="Zhang D."/>
            <person name="Mao C.L."/>
            <person name="Liu Y.L."/>
            <person name="Hao S.J."/>
            <person name="Liu W.Q."/>
            <person name="Lv M.Q."/>
            <person name="Zhang H.B."/>
            <person name="Liu Y."/>
            <person name="Hu-Tang G.R."/>
            <person name="Wang J.P."/>
            <person name="Wang J.H."/>
            <person name="Sun Y.H."/>
            <person name="Ni S.B."/>
            <person name="Chen W.B."/>
            <person name="Zhang X.C."/>
            <person name="Jiao Y.N."/>
            <person name="Eichler E.E."/>
            <person name="Li G.H."/>
            <person name="Liu X."/>
            <person name="Gao L.Z."/>
        </authorList>
    </citation>
    <scope>NUCLEOTIDE SEQUENCE [LARGE SCALE GENOMIC DNA]</scope>
    <source>
        <strain evidence="6">cv. GT1</strain>
        <tissue evidence="5">Leaf</tissue>
    </source>
</reference>
<dbReference type="AlphaFoldDB" id="A0A6A6KX04"/>
<dbReference type="InterPro" id="IPR055414">
    <property type="entry name" value="LRR_R13L4/SHOC2-like"/>
</dbReference>
<dbReference type="Proteomes" id="UP000467840">
    <property type="component" value="Chromosome 7"/>
</dbReference>
<gene>
    <name evidence="5" type="ORF">GH714_002578</name>
</gene>
<organism evidence="5 6">
    <name type="scientific">Hevea brasiliensis</name>
    <name type="common">Para rubber tree</name>
    <name type="synonym">Siphonia brasiliensis</name>
    <dbReference type="NCBI Taxonomy" id="3981"/>
    <lineage>
        <taxon>Eukaryota</taxon>
        <taxon>Viridiplantae</taxon>
        <taxon>Streptophyta</taxon>
        <taxon>Embryophyta</taxon>
        <taxon>Tracheophyta</taxon>
        <taxon>Spermatophyta</taxon>
        <taxon>Magnoliopsida</taxon>
        <taxon>eudicotyledons</taxon>
        <taxon>Gunneridae</taxon>
        <taxon>Pentapetalae</taxon>
        <taxon>rosids</taxon>
        <taxon>fabids</taxon>
        <taxon>Malpighiales</taxon>
        <taxon>Euphorbiaceae</taxon>
        <taxon>Crotonoideae</taxon>
        <taxon>Micrandreae</taxon>
        <taxon>Hevea</taxon>
    </lineage>
</organism>
<dbReference type="Gene3D" id="3.80.10.10">
    <property type="entry name" value="Ribonuclease Inhibitor"/>
    <property type="match status" value="1"/>
</dbReference>
<accession>A0A6A6KX04</accession>
<evidence type="ECO:0000259" key="4">
    <source>
        <dbReference type="Pfam" id="PF23598"/>
    </source>
</evidence>
<sequence length="437" mass="50920">MVGAKDELERIKRTVFAFQGELSRAEMNPNFNVLKFRQFQTLKEDVYIADDLLDDLHTEALRRRALGGEKVSKEVRLFFSLPNRLLYGFKMFRKIKHIVARLDAFDLGRQWLSSWETYFERPVEDRDRREETISFSIETEVIGREEDRRAIIKFLLNSNYEKNLSIISIVGVRGIGKSTLAQLVYNDEQVTTHFEHKVWVSVSVAFDIKLIAEKILESITGERPKMLGMQHFEQLLREKIKGKKYLIVLDAVHFEGIEDRDSIESCKMNYSMHDLATEVAGKEGKRINSNTIGFDEKTHHVSFGFHLDSISQIPVDLFRARRLRTFLLPNQEVQLSSKGRWEMSNFEAIFSKFRRLRVFDLHNSGIMELPTSIDKLKHLRYLDVSKNDDIKALPDSITRLINLQVLKLSDCTELRDLPRDIRKLVNLSILIVRDVGN</sequence>
<feature type="domain" description="Disease resistance R13L4/SHOC-2-like LRR" evidence="4">
    <location>
        <begin position="350"/>
        <end position="433"/>
    </location>
</feature>
<dbReference type="Pfam" id="PF23598">
    <property type="entry name" value="LRR_14"/>
    <property type="match status" value="1"/>
</dbReference>
<dbReference type="GO" id="GO:0006952">
    <property type="term" value="P:defense response"/>
    <property type="evidence" value="ECO:0007669"/>
    <property type="project" value="UniProtKB-KW"/>
</dbReference>
<dbReference type="PRINTS" id="PR00364">
    <property type="entry name" value="DISEASERSIST"/>
</dbReference>
<feature type="domain" description="NB-ARC" evidence="3">
    <location>
        <begin position="145"/>
        <end position="253"/>
    </location>
</feature>
<evidence type="ECO:0000256" key="2">
    <source>
        <dbReference type="ARBA" id="ARBA00022821"/>
    </source>
</evidence>
<dbReference type="InterPro" id="IPR032675">
    <property type="entry name" value="LRR_dom_sf"/>
</dbReference>
<keyword evidence="2" id="KW-0611">Plant defense</keyword>
<keyword evidence="1" id="KW-0677">Repeat</keyword>
<proteinExistence type="predicted"/>
<dbReference type="SUPFAM" id="SSF52058">
    <property type="entry name" value="L domain-like"/>
    <property type="match status" value="1"/>
</dbReference>
<dbReference type="SUPFAM" id="SSF52540">
    <property type="entry name" value="P-loop containing nucleoside triphosphate hydrolases"/>
    <property type="match status" value="1"/>
</dbReference>
<comment type="caution">
    <text evidence="5">The sequence shown here is derived from an EMBL/GenBank/DDBJ whole genome shotgun (WGS) entry which is preliminary data.</text>
</comment>
<evidence type="ECO:0000313" key="6">
    <source>
        <dbReference type="Proteomes" id="UP000467840"/>
    </source>
</evidence>
<evidence type="ECO:0000256" key="1">
    <source>
        <dbReference type="ARBA" id="ARBA00022737"/>
    </source>
</evidence>
<dbReference type="PANTHER" id="PTHR36766:SF70">
    <property type="entry name" value="DISEASE RESISTANCE PROTEIN RGA4"/>
    <property type="match status" value="1"/>
</dbReference>